<dbReference type="GO" id="GO:0019867">
    <property type="term" value="C:outer membrane"/>
    <property type="evidence" value="ECO:0007669"/>
    <property type="project" value="InterPro"/>
</dbReference>
<dbReference type="Pfam" id="PF04390">
    <property type="entry name" value="LptE"/>
    <property type="match status" value="1"/>
</dbReference>
<evidence type="ECO:0000313" key="1">
    <source>
        <dbReference type="EMBL" id="MPL94189.1"/>
    </source>
</evidence>
<reference evidence="1" key="1">
    <citation type="submission" date="2019-08" db="EMBL/GenBank/DDBJ databases">
        <authorList>
            <person name="Kucharzyk K."/>
            <person name="Murdoch R.W."/>
            <person name="Higgins S."/>
            <person name="Loffler F."/>
        </authorList>
    </citation>
    <scope>NUCLEOTIDE SEQUENCE</scope>
</reference>
<proteinExistence type="predicted"/>
<dbReference type="AlphaFoldDB" id="A0A644VS14"/>
<dbReference type="InterPro" id="IPR007485">
    <property type="entry name" value="LPS_assembly_LptE"/>
</dbReference>
<dbReference type="GO" id="GO:0043165">
    <property type="term" value="P:Gram-negative-bacterium-type cell outer membrane assembly"/>
    <property type="evidence" value="ECO:0007669"/>
    <property type="project" value="InterPro"/>
</dbReference>
<organism evidence="1">
    <name type="scientific">bioreactor metagenome</name>
    <dbReference type="NCBI Taxonomy" id="1076179"/>
    <lineage>
        <taxon>unclassified sequences</taxon>
        <taxon>metagenomes</taxon>
        <taxon>ecological metagenomes</taxon>
    </lineage>
</organism>
<dbReference type="EMBL" id="VSSQ01000418">
    <property type="protein sequence ID" value="MPL94189.1"/>
    <property type="molecule type" value="Genomic_DNA"/>
</dbReference>
<name>A0A644VS14_9ZZZZ</name>
<accession>A0A644VS14</accession>
<protein>
    <recommendedName>
        <fullName evidence="2">Lipopolysaccharide-assembly</fullName>
    </recommendedName>
</protein>
<evidence type="ECO:0008006" key="2">
    <source>
        <dbReference type="Google" id="ProtNLM"/>
    </source>
</evidence>
<sequence length="166" mass="18587">MKRVLLYIIVILFGPVSCGIYSFSGTSIAPDVTSISVARIENRAMRVNPSLSNILTEGLKEKYRKLTKLSITEMDADLQVEGEITNYEITSMAVTANEVASMNRLTITIKIRFSNKKYPKEDFERSFAEFEDYPSSTSLDAVEARLVDAIVEKLTEAIFNGTVANW</sequence>
<gene>
    <name evidence="1" type="ORF">SDC9_40339</name>
</gene>
<comment type="caution">
    <text evidence="1">The sequence shown here is derived from an EMBL/GenBank/DDBJ whole genome shotgun (WGS) entry which is preliminary data.</text>
</comment>